<dbReference type="Proteomes" id="UP000500767">
    <property type="component" value="Plasmid unnamed5"/>
</dbReference>
<name>A0A6M8HZ68_9PROT</name>
<accession>A0A6M8HZ68</accession>
<sequence>MSDDGMRRLLDYHRRRIWMANGWCLRFQVKEVALTQERPYGIKYSFTLHDMDMARLLGFDNAHGLPRRIAYDHQHKFKRTERLVPYIYHGTDELLVDFFDEVERACLADGVEFEFDDQEIELEEELDDGKEVSD</sequence>
<organism evidence="1 2">
    <name type="scientific">Lichenicola cladoniae</name>
    <dbReference type="NCBI Taxonomy" id="1484109"/>
    <lineage>
        <taxon>Bacteria</taxon>
        <taxon>Pseudomonadati</taxon>
        <taxon>Pseudomonadota</taxon>
        <taxon>Alphaproteobacteria</taxon>
        <taxon>Acetobacterales</taxon>
        <taxon>Acetobacteraceae</taxon>
        <taxon>Lichenicola</taxon>
    </lineage>
</organism>
<dbReference type="AlphaFoldDB" id="A0A6M8HZ68"/>
<reference evidence="1 2" key="1">
    <citation type="journal article" date="2014" name="World J. Microbiol. Biotechnol.">
        <title>Biodiversity and physiological characteristics of Antarctic and Arctic lichens-associated bacteria.</title>
        <authorList>
            <person name="Lee Y.M."/>
            <person name="Kim E.H."/>
            <person name="Lee H.K."/>
            <person name="Hong S.G."/>
        </authorList>
    </citation>
    <scope>NUCLEOTIDE SEQUENCE [LARGE SCALE GENOMIC DNA]</scope>
    <source>
        <strain evidence="1 2">PAMC 26569</strain>
        <plasmid evidence="1">unnamed5</plasmid>
    </source>
</reference>
<dbReference type="EMBL" id="CP053712">
    <property type="protein sequence ID" value="QKE93864.1"/>
    <property type="molecule type" value="Genomic_DNA"/>
</dbReference>
<keyword evidence="2" id="KW-1185">Reference proteome</keyword>
<geneLocation type="plasmid" evidence="1 2">
    <name>unnamed5</name>
</geneLocation>
<dbReference type="InterPro" id="IPR045397">
    <property type="entry name" value="TumE-like"/>
</dbReference>
<dbReference type="KEGG" id="lck:HN018_27400"/>
<evidence type="ECO:0000313" key="2">
    <source>
        <dbReference type="Proteomes" id="UP000500767"/>
    </source>
</evidence>
<keyword evidence="1" id="KW-0614">Plasmid</keyword>
<protein>
    <submittedName>
        <fullName evidence="1">Uncharacterized protein</fullName>
    </submittedName>
</protein>
<proteinExistence type="predicted"/>
<dbReference type="Pfam" id="PF20126">
    <property type="entry name" value="TumE"/>
    <property type="match status" value="1"/>
</dbReference>
<evidence type="ECO:0000313" key="1">
    <source>
        <dbReference type="EMBL" id="QKE93864.1"/>
    </source>
</evidence>
<gene>
    <name evidence="1" type="ORF">HN018_27400</name>
</gene>
<dbReference type="RefSeq" id="WP_172443611.1">
    <property type="nucleotide sequence ID" value="NZ_CP053712.1"/>
</dbReference>